<reference evidence="5" key="1">
    <citation type="journal article" date="2021" name="Proc. Natl. Acad. Sci. U.S.A.">
        <title>A Catalog of Tens of Thousands of Viruses from Human Metagenomes Reveals Hidden Associations with Chronic Diseases.</title>
        <authorList>
            <person name="Tisza M.J."/>
            <person name="Buck C.B."/>
        </authorList>
    </citation>
    <scope>NUCLEOTIDE SEQUENCE</scope>
    <source>
        <strain evidence="5">CtplG2</strain>
    </source>
</reference>
<evidence type="ECO:0000313" key="5">
    <source>
        <dbReference type="EMBL" id="DAD74131.1"/>
    </source>
</evidence>
<dbReference type="SMART" id="SM00891">
    <property type="entry name" value="ERCC4"/>
    <property type="match status" value="1"/>
</dbReference>
<dbReference type="InterPro" id="IPR006166">
    <property type="entry name" value="ERCC4_domain"/>
</dbReference>
<evidence type="ECO:0000256" key="3">
    <source>
        <dbReference type="ARBA" id="ARBA00034463"/>
    </source>
</evidence>
<organism evidence="5">
    <name type="scientific">Myoviridae sp. ctplG2</name>
    <dbReference type="NCBI Taxonomy" id="2826700"/>
    <lineage>
        <taxon>Viruses</taxon>
        <taxon>Duplodnaviria</taxon>
        <taxon>Heunggongvirae</taxon>
        <taxon>Uroviricota</taxon>
        <taxon>Caudoviricetes</taxon>
    </lineage>
</organism>
<dbReference type="Gene3D" id="3.40.50.10130">
    <property type="match status" value="1"/>
</dbReference>
<evidence type="ECO:0000259" key="4">
    <source>
        <dbReference type="SMART" id="SM00891"/>
    </source>
</evidence>
<evidence type="ECO:0000256" key="2">
    <source>
        <dbReference type="ARBA" id="ARBA00015502"/>
    </source>
</evidence>
<comment type="function">
    <text evidence="3">Plays a role in the inhibition of type I interferon signaling pathway. Mechanistically, specifically interacts with 2',3'-cGAMP and cleaves it via its phosphodiesterase activity. In turn, prevents 2',3'-cGAMP interaction with host ER-resident STING1 leading to inhibition of downstream signaling pathway and type I interferon production.</text>
</comment>
<dbReference type="EMBL" id="BK014753">
    <property type="protein sequence ID" value="DAD74131.1"/>
    <property type="molecule type" value="Genomic_DNA"/>
</dbReference>
<dbReference type="GO" id="GO:0006259">
    <property type="term" value="P:DNA metabolic process"/>
    <property type="evidence" value="ECO:0007669"/>
    <property type="project" value="UniProtKB-ARBA"/>
</dbReference>
<evidence type="ECO:0000256" key="1">
    <source>
        <dbReference type="ARBA" id="ARBA00008322"/>
    </source>
</evidence>
<proteinExistence type="inferred from homology"/>
<dbReference type="SUPFAM" id="SSF52980">
    <property type="entry name" value="Restriction endonuclease-like"/>
    <property type="match status" value="1"/>
</dbReference>
<dbReference type="Pfam" id="PF02732">
    <property type="entry name" value="ERCC4"/>
    <property type="match status" value="1"/>
</dbReference>
<comment type="similarity">
    <text evidence="1">Belongs to the asfivirus EP364R family.</text>
</comment>
<protein>
    <recommendedName>
        <fullName evidence="2">ERCC4 domain-containing protein EP364R</fullName>
    </recommendedName>
</protein>
<dbReference type="GO" id="GO:0003677">
    <property type="term" value="F:DNA binding"/>
    <property type="evidence" value="ECO:0007669"/>
    <property type="project" value="InterPro"/>
</dbReference>
<accession>A0A8S5LWF6</accession>
<dbReference type="GO" id="GO:0004518">
    <property type="term" value="F:nuclease activity"/>
    <property type="evidence" value="ECO:0007669"/>
    <property type="project" value="InterPro"/>
</dbReference>
<sequence>MILIDTREKTDKIKHITGYFDKHGIPHDRTKLYIGDYQRADNPLLLIDRKQNLLEIATNIVNDHGRFKRELDRLSAIGAKMYILVEEKLDSIEDVAQWKSPVKKDGMPYVRMSGATLYKYMKSWQYKHNIEFVFCHKNGTPGKILELLEVDKNAAD</sequence>
<name>A0A8S5LWF6_9CAUD</name>
<dbReference type="InterPro" id="IPR011335">
    <property type="entry name" value="Restrct_endonuc-II-like"/>
</dbReference>
<feature type="domain" description="ERCC4" evidence="4">
    <location>
        <begin position="1"/>
        <end position="89"/>
    </location>
</feature>